<comment type="caution">
    <text evidence="1">The sequence shown here is derived from an EMBL/GenBank/DDBJ whole genome shotgun (WGS) entry which is preliminary data.</text>
</comment>
<proteinExistence type="predicted"/>
<dbReference type="InterPro" id="IPR045493">
    <property type="entry name" value="DUF6435"/>
</dbReference>
<keyword evidence="2" id="KW-1185">Reference proteome</keyword>
<gene>
    <name evidence="1" type="ORF">LJ739_17725</name>
</gene>
<reference evidence="1 2" key="1">
    <citation type="submission" date="2021-10" db="EMBL/GenBank/DDBJ databases">
        <title>Draft genome of Aestuariibacter halophilus JC2043.</title>
        <authorList>
            <person name="Emsley S.A."/>
            <person name="Pfannmuller K.M."/>
            <person name="Ushijima B."/>
            <person name="Saw J.H."/>
            <person name="Videau P."/>
        </authorList>
    </citation>
    <scope>NUCLEOTIDE SEQUENCE [LARGE SCALE GENOMIC DNA]</scope>
    <source>
        <strain evidence="1 2">JC2043</strain>
    </source>
</reference>
<evidence type="ECO:0000313" key="1">
    <source>
        <dbReference type="EMBL" id="MCC2618099.1"/>
    </source>
</evidence>
<sequence length="62" mass="6978">MFGWLKSDPAKKLRAEYNRLLEQGMHAQRNGDMRAYAALTEKAEALWADIIALENKGQGKDG</sequence>
<accession>A0ABS8GE79</accession>
<dbReference type="Proteomes" id="UP001520878">
    <property type="component" value="Unassembled WGS sequence"/>
</dbReference>
<protein>
    <submittedName>
        <fullName evidence="1">DUF6435 family protein</fullName>
    </submittedName>
</protein>
<dbReference type="RefSeq" id="WP_229162647.1">
    <property type="nucleotide sequence ID" value="NZ_JAJEWP010000007.1"/>
</dbReference>
<dbReference type="NCBIfam" id="NF033487">
    <property type="entry name" value="Lacal_2735_fam"/>
    <property type="match status" value="1"/>
</dbReference>
<dbReference type="Pfam" id="PF20027">
    <property type="entry name" value="DUF6435"/>
    <property type="match status" value="1"/>
</dbReference>
<organism evidence="1 2">
    <name type="scientific">Fluctibacter halophilus</name>
    <dbReference type="NCBI Taxonomy" id="226011"/>
    <lineage>
        <taxon>Bacteria</taxon>
        <taxon>Pseudomonadati</taxon>
        <taxon>Pseudomonadota</taxon>
        <taxon>Gammaproteobacteria</taxon>
        <taxon>Alteromonadales</taxon>
        <taxon>Alteromonadaceae</taxon>
        <taxon>Fluctibacter</taxon>
    </lineage>
</organism>
<name>A0ABS8GE79_9ALTE</name>
<dbReference type="EMBL" id="JAJEWP010000007">
    <property type="protein sequence ID" value="MCC2618099.1"/>
    <property type="molecule type" value="Genomic_DNA"/>
</dbReference>
<evidence type="ECO:0000313" key="2">
    <source>
        <dbReference type="Proteomes" id="UP001520878"/>
    </source>
</evidence>